<dbReference type="InterPro" id="IPR018727">
    <property type="entry name" value="DUF2267"/>
</dbReference>
<name>A0A4U8VX07_9NOCA</name>
<accession>A0A4U8VX07</accession>
<evidence type="ECO:0000313" key="2">
    <source>
        <dbReference type="Proteomes" id="UP000290439"/>
    </source>
</evidence>
<organism evidence="1 2">
    <name type="scientific">Nocardia cyriacigeorgica</name>
    <dbReference type="NCBI Taxonomy" id="135487"/>
    <lineage>
        <taxon>Bacteria</taxon>
        <taxon>Bacillati</taxon>
        <taxon>Actinomycetota</taxon>
        <taxon>Actinomycetes</taxon>
        <taxon>Mycobacteriales</taxon>
        <taxon>Nocardiaceae</taxon>
        <taxon>Nocardia</taxon>
    </lineage>
</organism>
<protein>
    <submittedName>
        <fullName evidence="1">Uncharacterized conserved protein (DUF2267)</fullName>
    </submittedName>
</protein>
<dbReference type="EMBL" id="LR215973">
    <property type="protein sequence ID" value="VFA98051.1"/>
    <property type="molecule type" value="Genomic_DNA"/>
</dbReference>
<dbReference type="Pfam" id="PF10025">
    <property type="entry name" value="DUF2267"/>
    <property type="match status" value="1"/>
</dbReference>
<reference evidence="1 2" key="1">
    <citation type="submission" date="2019-02" db="EMBL/GenBank/DDBJ databases">
        <authorList>
            <consortium name="Pathogen Informatics"/>
        </authorList>
    </citation>
    <scope>NUCLEOTIDE SEQUENCE [LARGE SCALE GENOMIC DNA]</scope>
    <source>
        <strain evidence="1 2">3012STDY6756504</strain>
    </source>
</reference>
<dbReference type="Proteomes" id="UP000290439">
    <property type="component" value="Chromosome"/>
</dbReference>
<dbReference type="AlphaFoldDB" id="A0A4U8VX07"/>
<evidence type="ECO:0000313" key="1">
    <source>
        <dbReference type="EMBL" id="VFA98051.1"/>
    </source>
</evidence>
<proteinExistence type="predicted"/>
<sequence length="169" mass="18599">MHDHADPLAPAIRTAHEWLRTVTEDLGTFDRAFAHRVIRAWLHSVRDRLGVATIAQLGAQLPEVFRGILYEGWRPAHVRAPHDIDEFLGQFAEEAGVTTDEAAALAAMATEAFSGLFSEGQLDRMFAELPRELCELLRGDLLSGTMRDHAAELGTGRTARTVSDPTTTP</sequence>
<gene>
    <name evidence="1" type="ORF">NCTC10797_01816</name>
</gene>
<dbReference type="InterPro" id="IPR038282">
    <property type="entry name" value="DUF2267_sf"/>
</dbReference>
<dbReference type="Gene3D" id="1.10.490.110">
    <property type="entry name" value="Uncharacterized conserved protein DUF2267"/>
    <property type="match status" value="1"/>
</dbReference>